<accession>A0A1H6G2C4</accession>
<sequence length="170" mass="18543">MVILQPMTSANFGRIVEGEPLFGACRPGHLGGDLEQWREILRTRDVSGVVCLLSEREAGRWGCPAAYDDAFETAHVPIRDRHLPDLERLERAVDILGRQTAAGENVAIHCNAGLGRTGVVAAGWLVGDRGYAPEAALEAVETRPWPRAPREAIRDGNATEAELVDLLDRL</sequence>
<protein>
    <submittedName>
        <fullName evidence="2">Dual specificity phosphatase, catalytic domain</fullName>
    </submittedName>
</protein>
<dbReference type="InterPro" id="IPR029021">
    <property type="entry name" value="Prot-tyrosine_phosphatase-like"/>
</dbReference>
<dbReference type="PROSITE" id="PS50056">
    <property type="entry name" value="TYR_PHOSPHATASE_2"/>
    <property type="match status" value="1"/>
</dbReference>
<dbReference type="Proteomes" id="UP000199112">
    <property type="component" value="Unassembled WGS sequence"/>
</dbReference>
<reference evidence="3" key="1">
    <citation type="submission" date="2016-10" db="EMBL/GenBank/DDBJ databases">
        <authorList>
            <person name="Varghese N."/>
            <person name="Submissions S."/>
        </authorList>
    </citation>
    <scope>NUCLEOTIDE SEQUENCE [LARGE SCALE GENOMIC DNA]</scope>
    <source>
        <strain evidence="3">CGMCC 1.8981</strain>
    </source>
</reference>
<dbReference type="Pfam" id="PF22785">
    <property type="entry name" value="Tc-R-P"/>
    <property type="match status" value="1"/>
</dbReference>
<gene>
    <name evidence="2" type="ORF">SAMN04487967_2393</name>
</gene>
<feature type="domain" description="Tyrosine specific protein phosphatases" evidence="1">
    <location>
        <begin position="87"/>
        <end position="143"/>
    </location>
</feature>
<keyword evidence="3" id="KW-1185">Reference proteome</keyword>
<dbReference type="PANTHER" id="PTHR46274">
    <property type="entry name" value="PHOSPHATIDYLINOSITOL PHOSPHATASE"/>
    <property type="match status" value="1"/>
</dbReference>
<evidence type="ECO:0000313" key="2">
    <source>
        <dbReference type="EMBL" id="SEH16045.1"/>
    </source>
</evidence>
<organism evidence="2 3">
    <name type="scientific">Natronorubrum sediminis</name>
    <dbReference type="NCBI Taxonomy" id="640943"/>
    <lineage>
        <taxon>Archaea</taxon>
        <taxon>Methanobacteriati</taxon>
        <taxon>Methanobacteriota</taxon>
        <taxon>Stenosarchaea group</taxon>
        <taxon>Halobacteria</taxon>
        <taxon>Halobacteriales</taxon>
        <taxon>Natrialbaceae</taxon>
        <taxon>Natronorubrum</taxon>
    </lineage>
</organism>
<proteinExistence type="predicted"/>
<dbReference type="EMBL" id="FNWL01000002">
    <property type="protein sequence ID" value="SEH16045.1"/>
    <property type="molecule type" value="Genomic_DNA"/>
</dbReference>
<dbReference type="InterPro" id="IPR016130">
    <property type="entry name" value="Tyr_Pase_AS"/>
</dbReference>
<name>A0A1H6G2C4_9EURY</name>
<evidence type="ECO:0000313" key="3">
    <source>
        <dbReference type="Proteomes" id="UP000199112"/>
    </source>
</evidence>
<dbReference type="PANTHER" id="PTHR46274:SF6">
    <property type="entry name" value="TYR_PHOSPHATASE_2 DOMAIN-CONTAINING PROTEIN"/>
    <property type="match status" value="1"/>
</dbReference>
<evidence type="ECO:0000259" key="1">
    <source>
        <dbReference type="PROSITE" id="PS50056"/>
    </source>
</evidence>
<dbReference type="InterPro" id="IPR000387">
    <property type="entry name" value="Tyr_Pase_dom"/>
</dbReference>
<dbReference type="PROSITE" id="PS00383">
    <property type="entry name" value="TYR_PHOSPHATASE_1"/>
    <property type="match status" value="1"/>
</dbReference>
<dbReference type="AlphaFoldDB" id="A0A1H6G2C4"/>
<dbReference type="SUPFAM" id="SSF52799">
    <property type="entry name" value="(Phosphotyrosine protein) phosphatases II"/>
    <property type="match status" value="1"/>
</dbReference>
<dbReference type="Gene3D" id="3.90.190.10">
    <property type="entry name" value="Protein tyrosine phosphatase superfamily"/>
    <property type="match status" value="1"/>
</dbReference>